<evidence type="ECO:0000256" key="4">
    <source>
        <dbReference type="ARBA" id="ARBA00022519"/>
    </source>
</evidence>
<evidence type="ECO:0000256" key="5">
    <source>
        <dbReference type="ARBA" id="ARBA00022692"/>
    </source>
</evidence>
<dbReference type="GO" id="GO:0015628">
    <property type="term" value="P:protein secretion by the type II secretion system"/>
    <property type="evidence" value="ECO:0007669"/>
    <property type="project" value="TreeGrafter"/>
</dbReference>
<dbReference type="EMBL" id="JACHHT010000001">
    <property type="protein sequence ID" value="MBB6521004.1"/>
    <property type="molecule type" value="Genomic_DNA"/>
</dbReference>
<evidence type="ECO:0000256" key="6">
    <source>
        <dbReference type="ARBA" id="ARBA00022989"/>
    </source>
</evidence>
<dbReference type="InterPro" id="IPR003004">
    <property type="entry name" value="GspF/PilC"/>
</dbReference>
<sequence length="399" mass="43330">MGEFSYKAADRQGAMVHGNITAASKELAVRNLRQQGLTPVTVNEGAQKLKADPSSVRLSREQVLNVTSELSVLLRAGLPIDRALKVLIDMSQEEEPKAVLEALLKTVKGGKGLSVGLEQYERDFGGFYVNMVRSGEASGNLSHVLQHLTEYLENAKEVRSSVVSALIYPGILMGVAVLSIAFMLGFVVPQFESLFADMGDALPAMTAAVIAAGDFIKGWWWLLLILIAAIVWYVRHWVNTEDGEYRWHGILLKMPILGGVLFKYEMANFSRTVGTLLGSGVSLLQALTIGINTVGNRHVKESLVDLPPAVKQGHRISATMESNGSFTPKVVQIIRVGEESGSLDEMMLELARVYDGDVQVGVKRALTFIEPVLILFMGGAIALIIIAILMGIISVNNLV</sequence>
<dbReference type="FunFam" id="1.20.81.30:FF:000001">
    <property type="entry name" value="Type II secretion system protein F"/>
    <property type="match status" value="1"/>
</dbReference>
<comment type="similarity">
    <text evidence="2">Belongs to the GSP F family.</text>
</comment>
<evidence type="ECO:0000259" key="9">
    <source>
        <dbReference type="Pfam" id="PF00482"/>
    </source>
</evidence>
<feature type="transmembrane region" description="Helical" evidence="8">
    <location>
        <begin position="219"/>
        <end position="235"/>
    </location>
</feature>
<dbReference type="Proteomes" id="UP000528457">
    <property type="component" value="Unassembled WGS sequence"/>
</dbReference>
<name>A0A7X0JRK6_9GAMM</name>
<keyword evidence="7 8" id="KW-0472">Membrane</keyword>
<keyword evidence="4" id="KW-0997">Cell inner membrane</keyword>
<comment type="subcellular location">
    <subcellularLocation>
        <location evidence="1">Cell inner membrane</location>
        <topology evidence="1">Multi-pass membrane protein</topology>
    </subcellularLocation>
</comment>
<feature type="transmembrane region" description="Helical" evidence="8">
    <location>
        <begin position="166"/>
        <end position="188"/>
    </location>
</feature>
<dbReference type="GO" id="GO:0005886">
    <property type="term" value="C:plasma membrane"/>
    <property type="evidence" value="ECO:0007669"/>
    <property type="project" value="UniProtKB-SubCell"/>
</dbReference>
<keyword evidence="6 8" id="KW-1133">Transmembrane helix</keyword>
<evidence type="ECO:0000256" key="1">
    <source>
        <dbReference type="ARBA" id="ARBA00004429"/>
    </source>
</evidence>
<dbReference type="InterPro" id="IPR042094">
    <property type="entry name" value="T2SS_GspF_sf"/>
</dbReference>
<feature type="domain" description="Type II secretion system protein GspF" evidence="9">
    <location>
        <begin position="269"/>
        <end position="390"/>
    </location>
</feature>
<reference evidence="10 11" key="1">
    <citation type="submission" date="2020-08" db="EMBL/GenBank/DDBJ databases">
        <title>Genomic Encyclopedia of Type Strains, Phase IV (KMG-IV): sequencing the most valuable type-strain genomes for metagenomic binning, comparative biology and taxonomic classification.</title>
        <authorList>
            <person name="Goeker M."/>
        </authorList>
    </citation>
    <scope>NUCLEOTIDE SEQUENCE [LARGE SCALE GENOMIC DNA]</scope>
    <source>
        <strain evidence="10 11">DSM 22368</strain>
    </source>
</reference>
<dbReference type="PANTHER" id="PTHR30012:SF0">
    <property type="entry name" value="TYPE II SECRETION SYSTEM PROTEIN F-RELATED"/>
    <property type="match status" value="1"/>
</dbReference>
<proteinExistence type="inferred from homology"/>
<comment type="caution">
    <text evidence="10">The sequence shown here is derived from an EMBL/GenBank/DDBJ whole genome shotgun (WGS) entry which is preliminary data.</text>
</comment>
<dbReference type="Pfam" id="PF00482">
    <property type="entry name" value="T2SSF"/>
    <property type="match status" value="2"/>
</dbReference>
<evidence type="ECO:0000256" key="2">
    <source>
        <dbReference type="ARBA" id="ARBA00005745"/>
    </source>
</evidence>
<dbReference type="RefSeq" id="WP_166849703.1">
    <property type="nucleotide sequence ID" value="NZ_JAAONY010000001.1"/>
</dbReference>
<keyword evidence="11" id="KW-1185">Reference proteome</keyword>
<accession>A0A7X0JRK6</accession>
<gene>
    <name evidence="10" type="ORF">HNR48_001282</name>
</gene>
<evidence type="ECO:0000256" key="3">
    <source>
        <dbReference type="ARBA" id="ARBA00022475"/>
    </source>
</evidence>
<keyword evidence="3" id="KW-1003">Cell membrane</keyword>
<feature type="domain" description="Type II secretion system protein GspF" evidence="9">
    <location>
        <begin position="68"/>
        <end position="189"/>
    </location>
</feature>
<dbReference type="PRINTS" id="PR00812">
    <property type="entry name" value="BCTERIALGSPF"/>
</dbReference>
<dbReference type="AlphaFoldDB" id="A0A7X0JRK6"/>
<organism evidence="10 11">
    <name type="scientific">Pseudoteredinibacter isoporae</name>
    <dbReference type="NCBI Taxonomy" id="570281"/>
    <lineage>
        <taxon>Bacteria</taxon>
        <taxon>Pseudomonadati</taxon>
        <taxon>Pseudomonadota</taxon>
        <taxon>Gammaproteobacteria</taxon>
        <taxon>Cellvibrionales</taxon>
        <taxon>Cellvibrionaceae</taxon>
        <taxon>Pseudoteredinibacter</taxon>
    </lineage>
</organism>
<feature type="transmembrane region" description="Helical" evidence="8">
    <location>
        <begin position="372"/>
        <end position="393"/>
    </location>
</feature>
<dbReference type="Gene3D" id="1.20.81.30">
    <property type="entry name" value="Type II secretion system (T2SS), domain F"/>
    <property type="match status" value="2"/>
</dbReference>
<protein>
    <submittedName>
        <fullName evidence="10">General secretion pathway protein F</fullName>
    </submittedName>
</protein>
<evidence type="ECO:0000256" key="8">
    <source>
        <dbReference type="SAM" id="Phobius"/>
    </source>
</evidence>
<keyword evidence="5 8" id="KW-0812">Transmembrane</keyword>
<dbReference type="InterPro" id="IPR018076">
    <property type="entry name" value="T2SS_GspF_dom"/>
</dbReference>
<evidence type="ECO:0000313" key="10">
    <source>
        <dbReference type="EMBL" id="MBB6521004.1"/>
    </source>
</evidence>
<evidence type="ECO:0000313" key="11">
    <source>
        <dbReference type="Proteomes" id="UP000528457"/>
    </source>
</evidence>
<dbReference type="InParanoid" id="A0A7X0JRK6"/>
<dbReference type="PANTHER" id="PTHR30012">
    <property type="entry name" value="GENERAL SECRETION PATHWAY PROTEIN"/>
    <property type="match status" value="1"/>
</dbReference>
<evidence type="ECO:0000256" key="7">
    <source>
        <dbReference type="ARBA" id="ARBA00023136"/>
    </source>
</evidence>